<keyword evidence="6 10" id="KW-0804">Transcription</keyword>
<protein>
    <recommendedName>
        <fullName evidence="10">Auxin-induced protein</fullName>
    </recommendedName>
</protein>
<dbReference type="PANTHER" id="PTHR31734">
    <property type="entry name" value="AUXIN-RESPONSIVE PROTEIN IAA17"/>
    <property type="match status" value="1"/>
</dbReference>
<dbReference type="InterPro" id="IPR053793">
    <property type="entry name" value="PB1-like"/>
</dbReference>
<evidence type="ECO:0000256" key="11">
    <source>
        <dbReference type="SAM" id="MobiDB-lite"/>
    </source>
</evidence>
<dbReference type="Gene3D" id="3.10.20.90">
    <property type="entry name" value="Phosphatidylinositol 3-kinase Catalytic Subunit, Chain A, domain 1"/>
    <property type="match status" value="1"/>
</dbReference>
<reference evidence="13 14" key="1">
    <citation type="journal article" date="2023" name="Plants (Basel)">
        <title>Bridging the Gap: Combining Genomics and Transcriptomics Approaches to Understand Stylosanthes scabra, an Orphan Legume from the Brazilian Caatinga.</title>
        <authorList>
            <person name="Ferreira-Neto J.R.C."/>
            <person name="da Silva M.D."/>
            <person name="Binneck E."/>
            <person name="de Melo N.F."/>
            <person name="da Silva R.H."/>
            <person name="de Melo A.L.T.M."/>
            <person name="Pandolfi V."/>
            <person name="Bustamante F.O."/>
            <person name="Brasileiro-Vidal A.C."/>
            <person name="Benko-Iseppon A.M."/>
        </authorList>
    </citation>
    <scope>NUCLEOTIDE SEQUENCE [LARGE SCALE GENOMIC DNA]</scope>
    <source>
        <tissue evidence="13">Leaves</tissue>
    </source>
</reference>
<proteinExistence type="inferred from homology"/>
<evidence type="ECO:0000256" key="8">
    <source>
        <dbReference type="ARBA" id="ARBA00023294"/>
    </source>
</evidence>
<evidence type="ECO:0000259" key="12">
    <source>
        <dbReference type="PROSITE" id="PS51745"/>
    </source>
</evidence>
<keyword evidence="7 10" id="KW-0539">Nucleus</keyword>
<comment type="subcellular location">
    <subcellularLocation>
        <location evidence="1 10">Nucleus</location>
    </subcellularLocation>
</comment>
<accession>A0ABU6QIW7</accession>
<evidence type="ECO:0000256" key="1">
    <source>
        <dbReference type="ARBA" id="ARBA00004123"/>
    </source>
</evidence>
<evidence type="ECO:0000313" key="14">
    <source>
        <dbReference type="Proteomes" id="UP001341840"/>
    </source>
</evidence>
<evidence type="ECO:0000313" key="13">
    <source>
        <dbReference type="EMBL" id="MED6111818.1"/>
    </source>
</evidence>
<evidence type="ECO:0000256" key="2">
    <source>
        <dbReference type="ARBA" id="ARBA00006728"/>
    </source>
</evidence>
<feature type="compositionally biased region" description="Polar residues" evidence="11">
    <location>
        <begin position="198"/>
        <end position="212"/>
    </location>
</feature>
<feature type="compositionally biased region" description="Polar residues" evidence="11">
    <location>
        <begin position="162"/>
        <end position="176"/>
    </location>
</feature>
<evidence type="ECO:0000256" key="6">
    <source>
        <dbReference type="ARBA" id="ARBA00023163"/>
    </source>
</evidence>
<gene>
    <name evidence="13" type="ORF">PIB30_055792</name>
</gene>
<feature type="region of interest" description="Disordered" evidence="11">
    <location>
        <begin position="46"/>
        <end position="66"/>
    </location>
</feature>
<keyword evidence="4 10" id="KW-0678">Repressor</keyword>
<name>A0ABU6QIW7_9FABA</name>
<feature type="region of interest" description="Disordered" evidence="11">
    <location>
        <begin position="1"/>
        <end position="30"/>
    </location>
</feature>
<dbReference type="InterPro" id="IPR003311">
    <property type="entry name" value="AUX_IAA"/>
</dbReference>
<feature type="compositionally biased region" description="Basic and acidic residues" evidence="11">
    <location>
        <begin position="177"/>
        <end position="197"/>
    </location>
</feature>
<keyword evidence="14" id="KW-1185">Reference proteome</keyword>
<comment type="subunit">
    <text evidence="3 10">Homodimers and heterodimers.</text>
</comment>
<comment type="function">
    <text evidence="9">Aux/IAA proteins are short-lived transcriptional factors that function as repressors of early auxin response genes at low auxin concentrations. Repression is thought to result from the interaction with auxin response factors (ARFs), proteins that bind to the auxin-responsive promoter element (AuxRE). Formation of heterodimers with ARF proteins may alter their ability to modulate early auxin response genes expression.</text>
</comment>
<dbReference type="PROSITE" id="PS51745">
    <property type="entry name" value="PB1"/>
    <property type="match status" value="1"/>
</dbReference>
<organism evidence="13 14">
    <name type="scientific">Stylosanthes scabra</name>
    <dbReference type="NCBI Taxonomy" id="79078"/>
    <lineage>
        <taxon>Eukaryota</taxon>
        <taxon>Viridiplantae</taxon>
        <taxon>Streptophyta</taxon>
        <taxon>Embryophyta</taxon>
        <taxon>Tracheophyta</taxon>
        <taxon>Spermatophyta</taxon>
        <taxon>Magnoliopsida</taxon>
        <taxon>eudicotyledons</taxon>
        <taxon>Gunneridae</taxon>
        <taxon>Pentapetalae</taxon>
        <taxon>rosids</taxon>
        <taxon>fabids</taxon>
        <taxon>Fabales</taxon>
        <taxon>Fabaceae</taxon>
        <taxon>Papilionoideae</taxon>
        <taxon>50 kb inversion clade</taxon>
        <taxon>dalbergioids sensu lato</taxon>
        <taxon>Dalbergieae</taxon>
        <taxon>Pterocarpus clade</taxon>
        <taxon>Stylosanthes</taxon>
    </lineage>
</organism>
<evidence type="ECO:0000256" key="4">
    <source>
        <dbReference type="ARBA" id="ARBA00022491"/>
    </source>
</evidence>
<dbReference type="Proteomes" id="UP001341840">
    <property type="component" value="Unassembled WGS sequence"/>
</dbReference>
<feature type="compositionally biased region" description="Low complexity" evidence="11">
    <location>
        <begin position="49"/>
        <end position="62"/>
    </location>
</feature>
<feature type="region of interest" description="Disordered" evidence="11">
    <location>
        <begin position="104"/>
        <end position="123"/>
    </location>
</feature>
<evidence type="ECO:0000256" key="10">
    <source>
        <dbReference type="RuleBase" id="RU004549"/>
    </source>
</evidence>
<dbReference type="SUPFAM" id="SSF54277">
    <property type="entry name" value="CAD &amp; PB1 domains"/>
    <property type="match status" value="1"/>
</dbReference>
<dbReference type="PANTHER" id="PTHR31734:SF104">
    <property type="entry name" value="AUXIN-INDUCED PROTEIN"/>
    <property type="match status" value="1"/>
</dbReference>
<comment type="similarity">
    <text evidence="2 10">Belongs to the Aux/IAA family.</text>
</comment>
<sequence>MSRPLLGVVGDEEGQESHVTLLGSSSSSMESVNCLNSSKLKERNYMGLSDSSSVDSSVPPFSDETKSNLNLKATELRLGLPGSQSPERDSDLCLRSSTQFDEKPLFPLRPATDDHRSSSKPVVLGNKRGFSDAMNGFSEEKFLVSSDANPILPSRPSPNAGLKSSSMLENAAAQQTKAKEVATSKVGLDRPHADNETRPSLNDSAVNNNSSAPAPKAQVVGWPPIRSFRKNSLATTSKNAEEVDGKMASGALFVKVSMDGAPYLRKVDLKNYSAYPELSSALEKMFSCFTIGRRQLILFVLESLTFK</sequence>
<dbReference type="Pfam" id="PF02309">
    <property type="entry name" value="AUX_IAA"/>
    <property type="match status" value="1"/>
</dbReference>
<dbReference type="InterPro" id="IPR033389">
    <property type="entry name" value="AUX/IAA_dom"/>
</dbReference>
<feature type="region of interest" description="Disordered" evidence="11">
    <location>
        <begin position="148"/>
        <end position="218"/>
    </location>
</feature>
<feature type="compositionally biased region" description="Low complexity" evidence="11">
    <location>
        <begin position="17"/>
        <end position="30"/>
    </location>
</feature>
<dbReference type="EMBL" id="JASCZI010000439">
    <property type="protein sequence ID" value="MED6111818.1"/>
    <property type="molecule type" value="Genomic_DNA"/>
</dbReference>
<feature type="domain" description="PB1" evidence="12">
    <location>
        <begin position="251"/>
        <end position="307"/>
    </location>
</feature>
<evidence type="ECO:0000256" key="3">
    <source>
        <dbReference type="ARBA" id="ARBA00011726"/>
    </source>
</evidence>
<keyword evidence="5 10" id="KW-0805">Transcription regulation</keyword>
<comment type="caution">
    <text evidence="13">The sequence shown here is derived from an EMBL/GenBank/DDBJ whole genome shotgun (WGS) entry which is preliminary data.</text>
</comment>
<evidence type="ECO:0000256" key="9">
    <source>
        <dbReference type="ARBA" id="ARBA00025283"/>
    </source>
</evidence>
<evidence type="ECO:0000256" key="7">
    <source>
        <dbReference type="ARBA" id="ARBA00023242"/>
    </source>
</evidence>
<keyword evidence="8 10" id="KW-0927">Auxin signaling pathway</keyword>
<evidence type="ECO:0000256" key="5">
    <source>
        <dbReference type="ARBA" id="ARBA00023015"/>
    </source>
</evidence>